<keyword evidence="2" id="KW-1185">Reference proteome</keyword>
<gene>
    <name evidence="1" type="ORF">ALC62_08425</name>
</gene>
<evidence type="ECO:0000313" key="2">
    <source>
        <dbReference type="Proteomes" id="UP000078542"/>
    </source>
</evidence>
<evidence type="ECO:0000313" key="1">
    <source>
        <dbReference type="EMBL" id="KYN00742.1"/>
    </source>
</evidence>
<accession>A0A195CJW9</accession>
<organism evidence="1 2">
    <name type="scientific">Cyphomyrmex costatus</name>
    <dbReference type="NCBI Taxonomy" id="456900"/>
    <lineage>
        <taxon>Eukaryota</taxon>
        <taxon>Metazoa</taxon>
        <taxon>Ecdysozoa</taxon>
        <taxon>Arthropoda</taxon>
        <taxon>Hexapoda</taxon>
        <taxon>Insecta</taxon>
        <taxon>Pterygota</taxon>
        <taxon>Neoptera</taxon>
        <taxon>Endopterygota</taxon>
        <taxon>Hymenoptera</taxon>
        <taxon>Apocrita</taxon>
        <taxon>Aculeata</taxon>
        <taxon>Formicoidea</taxon>
        <taxon>Formicidae</taxon>
        <taxon>Myrmicinae</taxon>
        <taxon>Cyphomyrmex</taxon>
    </lineage>
</organism>
<reference evidence="1 2" key="1">
    <citation type="submission" date="2016-03" db="EMBL/GenBank/DDBJ databases">
        <title>Cyphomyrmex costatus WGS genome.</title>
        <authorList>
            <person name="Nygaard S."/>
            <person name="Hu H."/>
            <person name="Boomsma J."/>
            <person name="Zhang G."/>
        </authorList>
    </citation>
    <scope>NUCLEOTIDE SEQUENCE [LARGE SCALE GENOMIC DNA]</scope>
    <source>
        <strain evidence="1">MS0001</strain>
        <tissue evidence="1">Whole body</tissue>
    </source>
</reference>
<dbReference type="AlphaFoldDB" id="A0A195CJW9"/>
<name>A0A195CJW9_9HYME</name>
<proteinExistence type="predicted"/>
<protein>
    <submittedName>
        <fullName evidence="1">Uncharacterized protein</fullName>
    </submittedName>
</protein>
<dbReference type="EMBL" id="KQ977649">
    <property type="protein sequence ID" value="KYN00742.1"/>
    <property type="molecule type" value="Genomic_DNA"/>
</dbReference>
<sequence>MHTASSYLPVHVVRPALKLFDGHSPQTLARHFRLSATVFLSNFLAREKGIMLFICWPLKYNRRAPLKLRNNVSLSQINSTKLSNLLTFCADKKRCFYV</sequence>
<dbReference type="Proteomes" id="UP000078542">
    <property type="component" value="Unassembled WGS sequence"/>
</dbReference>